<comment type="caution">
    <text evidence="4">The sequence shown here is derived from an EMBL/GenBank/DDBJ whole genome shotgun (WGS) entry which is preliminary data.</text>
</comment>
<evidence type="ECO:0000313" key="5">
    <source>
        <dbReference type="Proteomes" id="UP000829685"/>
    </source>
</evidence>
<evidence type="ECO:0000256" key="3">
    <source>
        <dbReference type="RuleBase" id="RU000363"/>
    </source>
</evidence>
<sequence length="298" mass="31041">MTGNVWFISGATSGFGKHIALEALSRGDKVVATARSATSSKVTAELGSRGALLLDLDVTAGDAAIKAALGRAVAAFGRITHFINAAGYILQGPIEGATPADVQRTFDVNVLGNMALVRHQVAYLRTRDGGGAGGVIANFGSLASWGGGPGFAYYSAVKWAVSGFTESLHAEVKDFGISAVVIEPGYFRTGFLNSGGGNRQFVANQMADEYRGTGVEQVGAALDMVNDNQPGDVVKGCRVIVDVLTRTGVAEGRDIPMRLLLGPDVIQGVKDKIASTQQLLAQWEGIASSTDHDDVKKA</sequence>
<dbReference type="AlphaFoldDB" id="A0A9Q0ATE9"/>
<keyword evidence="5" id="KW-1185">Reference proteome</keyword>
<evidence type="ECO:0000313" key="4">
    <source>
        <dbReference type="EMBL" id="KAI1879934.1"/>
    </source>
</evidence>
<dbReference type="EMBL" id="JAFIMR010000003">
    <property type="protein sequence ID" value="KAI1879934.1"/>
    <property type="molecule type" value="Genomic_DNA"/>
</dbReference>
<dbReference type="Gene3D" id="3.40.50.720">
    <property type="entry name" value="NAD(P)-binding Rossmann-like Domain"/>
    <property type="match status" value="1"/>
</dbReference>
<evidence type="ECO:0000256" key="2">
    <source>
        <dbReference type="ARBA" id="ARBA00023002"/>
    </source>
</evidence>
<dbReference type="PANTHER" id="PTHR43976">
    <property type="entry name" value="SHORT CHAIN DEHYDROGENASE"/>
    <property type="match status" value="1"/>
</dbReference>
<dbReference type="PRINTS" id="PR00081">
    <property type="entry name" value="GDHRDH"/>
</dbReference>
<dbReference type="PANTHER" id="PTHR43976:SF16">
    <property type="entry name" value="SHORT-CHAIN DEHYDROGENASE_REDUCTASE FAMILY PROTEIN"/>
    <property type="match status" value="1"/>
</dbReference>
<comment type="similarity">
    <text evidence="1 3">Belongs to the short-chain dehydrogenases/reductases (SDR) family.</text>
</comment>
<reference evidence="4" key="1">
    <citation type="submission" date="2021-03" db="EMBL/GenBank/DDBJ databases">
        <title>Revisited historic fungal species revealed as producer of novel bioactive compounds through whole genome sequencing and comparative genomics.</title>
        <authorList>
            <person name="Vignolle G.A."/>
            <person name="Hochenegger N."/>
            <person name="Mach R.L."/>
            <person name="Mach-Aigner A.R."/>
            <person name="Javad Rahimi M."/>
            <person name="Salim K.A."/>
            <person name="Chan C.M."/>
            <person name="Lim L.B.L."/>
            <person name="Cai F."/>
            <person name="Druzhinina I.S."/>
            <person name="U'Ren J.M."/>
            <person name="Derntl C."/>
        </authorList>
    </citation>
    <scope>NUCLEOTIDE SEQUENCE</scope>
    <source>
        <strain evidence="4">TUCIM 5799</strain>
    </source>
</reference>
<dbReference type="InterPro" id="IPR002347">
    <property type="entry name" value="SDR_fam"/>
</dbReference>
<dbReference type="GO" id="GO:0016491">
    <property type="term" value="F:oxidoreductase activity"/>
    <property type="evidence" value="ECO:0007669"/>
    <property type="project" value="UniProtKB-KW"/>
</dbReference>
<dbReference type="SUPFAM" id="SSF51735">
    <property type="entry name" value="NAD(P)-binding Rossmann-fold domains"/>
    <property type="match status" value="1"/>
</dbReference>
<dbReference type="Proteomes" id="UP000829685">
    <property type="component" value="Unassembled WGS sequence"/>
</dbReference>
<dbReference type="InterPro" id="IPR051911">
    <property type="entry name" value="SDR_oxidoreductase"/>
</dbReference>
<organism evidence="4 5">
    <name type="scientific">Neoarthrinium moseri</name>
    <dbReference type="NCBI Taxonomy" id="1658444"/>
    <lineage>
        <taxon>Eukaryota</taxon>
        <taxon>Fungi</taxon>
        <taxon>Dikarya</taxon>
        <taxon>Ascomycota</taxon>
        <taxon>Pezizomycotina</taxon>
        <taxon>Sordariomycetes</taxon>
        <taxon>Xylariomycetidae</taxon>
        <taxon>Amphisphaeriales</taxon>
        <taxon>Apiosporaceae</taxon>
        <taxon>Neoarthrinium</taxon>
    </lineage>
</organism>
<proteinExistence type="inferred from homology"/>
<name>A0A9Q0ATE9_9PEZI</name>
<accession>A0A9Q0ATE9</accession>
<dbReference type="PRINTS" id="PR00080">
    <property type="entry name" value="SDRFAMILY"/>
</dbReference>
<dbReference type="Pfam" id="PF00106">
    <property type="entry name" value="adh_short"/>
    <property type="match status" value="1"/>
</dbReference>
<evidence type="ECO:0000256" key="1">
    <source>
        <dbReference type="ARBA" id="ARBA00006484"/>
    </source>
</evidence>
<protein>
    <submittedName>
        <fullName evidence="4">Uncharacterized protein</fullName>
    </submittedName>
</protein>
<gene>
    <name evidence="4" type="ORF">JX265_001555</name>
</gene>
<keyword evidence="2" id="KW-0560">Oxidoreductase</keyword>
<dbReference type="InterPro" id="IPR036291">
    <property type="entry name" value="NAD(P)-bd_dom_sf"/>
</dbReference>